<gene>
    <name evidence="1" type="ORF">J2Z83_002757</name>
</gene>
<evidence type="ECO:0000313" key="1">
    <source>
        <dbReference type="EMBL" id="MBP1970621.1"/>
    </source>
</evidence>
<proteinExistence type="predicted"/>
<accession>A0ABS4II61</accession>
<comment type="caution">
    <text evidence="1">The sequence shown here is derived from an EMBL/GenBank/DDBJ whole genome shotgun (WGS) entry which is preliminary data.</text>
</comment>
<evidence type="ECO:0000313" key="2">
    <source>
        <dbReference type="Proteomes" id="UP001519345"/>
    </source>
</evidence>
<keyword evidence="2" id="KW-1185">Reference proteome</keyword>
<reference evidence="1 2" key="1">
    <citation type="submission" date="2021-03" db="EMBL/GenBank/DDBJ databases">
        <title>Genomic Encyclopedia of Type Strains, Phase IV (KMG-IV): sequencing the most valuable type-strain genomes for metagenomic binning, comparative biology and taxonomic classification.</title>
        <authorList>
            <person name="Goeker M."/>
        </authorList>
    </citation>
    <scope>NUCLEOTIDE SEQUENCE [LARGE SCALE GENOMIC DNA]</scope>
    <source>
        <strain evidence="1 2">DSM 25609</strain>
    </source>
</reference>
<name>A0ABS4II61_9BACI</name>
<organism evidence="1 2">
    <name type="scientific">Virgibacillus natechei</name>
    <dbReference type="NCBI Taxonomy" id="1216297"/>
    <lineage>
        <taxon>Bacteria</taxon>
        <taxon>Bacillati</taxon>
        <taxon>Bacillota</taxon>
        <taxon>Bacilli</taxon>
        <taxon>Bacillales</taxon>
        <taxon>Bacillaceae</taxon>
        <taxon>Virgibacillus</taxon>
    </lineage>
</organism>
<dbReference type="Proteomes" id="UP001519345">
    <property type="component" value="Unassembled WGS sequence"/>
</dbReference>
<dbReference type="EMBL" id="JAGGKX010000015">
    <property type="protein sequence ID" value="MBP1970621.1"/>
    <property type="molecule type" value="Genomic_DNA"/>
</dbReference>
<protein>
    <submittedName>
        <fullName evidence="1">Gas vesicle protein</fullName>
    </submittedName>
</protein>
<sequence>MGKRKLFIGIITGAAIGGFAALLDRETRNYTKNKINSMKRSTGNIVNNPSEAVHNVRIALDKFNENFPSGATSVMNALEQVENTLDKTRK</sequence>
<dbReference type="RefSeq" id="WP_209463735.1">
    <property type="nucleotide sequence ID" value="NZ_CP110224.1"/>
</dbReference>